<organism evidence="1 2">
    <name type="scientific">Caligus rogercresseyi</name>
    <name type="common">Sea louse</name>
    <dbReference type="NCBI Taxonomy" id="217165"/>
    <lineage>
        <taxon>Eukaryota</taxon>
        <taxon>Metazoa</taxon>
        <taxon>Ecdysozoa</taxon>
        <taxon>Arthropoda</taxon>
        <taxon>Crustacea</taxon>
        <taxon>Multicrustacea</taxon>
        <taxon>Hexanauplia</taxon>
        <taxon>Copepoda</taxon>
        <taxon>Siphonostomatoida</taxon>
        <taxon>Caligidae</taxon>
        <taxon>Caligus</taxon>
    </lineage>
</organism>
<gene>
    <name evidence="1" type="ORF">FKW44_021552</name>
</gene>
<accession>A0A7T8JVD2</accession>
<sequence length="57" mass="6594">NPPKNISNCILWYQESELEINDLHVNFWPLTDPLNLIEAYRRVSIDILSSVVGNDPK</sequence>
<dbReference type="EMBL" id="CP045905">
    <property type="protein sequence ID" value="QQP36443.1"/>
    <property type="molecule type" value="Genomic_DNA"/>
</dbReference>
<dbReference type="AlphaFoldDB" id="A0A7T8JVD2"/>
<evidence type="ECO:0000313" key="2">
    <source>
        <dbReference type="Proteomes" id="UP000595437"/>
    </source>
</evidence>
<reference evidence="2" key="1">
    <citation type="submission" date="2021-01" db="EMBL/GenBank/DDBJ databases">
        <title>Caligus Genome Assembly.</title>
        <authorList>
            <person name="Gallardo-Escarate C."/>
        </authorList>
    </citation>
    <scope>NUCLEOTIDE SEQUENCE [LARGE SCALE GENOMIC DNA]</scope>
</reference>
<keyword evidence="2" id="KW-1185">Reference proteome</keyword>
<proteinExistence type="predicted"/>
<evidence type="ECO:0000313" key="1">
    <source>
        <dbReference type="EMBL" id="QQP36443.1"/>
    </source>
</evidence>
<dbReference type="Proteomes" id="UP000595437">
    <property type="component" value="Chromosome 16"/>
</dbReference>
<protein>
    <submittedName>
        <fullName evidence="1">Uncharacterized protein</fullName>
    </submittedName>
</protein>
<name>A0A7T8JVD2_CALRO</name>
<feature type="non-terminal residue" evidence="1">
    <location>
        <position position="1"/>
    </location>
</feature>
<feature type="non-terminal residue" evidence="1">
    <location>
        <position position="57"/>
    </location>
</feature>